<dbReference type="InterPro" id="IPR013096">
    <property type="entry name" value="Cupin_2"/>
</dbReference>
<feature type="domain" description="Cupin type-2" evidence="2">
    <location>
        <begin position="40"/>
        <end position="105"/>
    </location>
</feature>
<evidence type="ECO:0000313" key="3">
    <source>
        <dbReference type="EMBL" id="GAA1782132.1"/>
    </source>
</evidence>
<protein>
    <submittedName>
        <fullName evidence="3">Cupin domain-containing protein</fullName>
    </submittedName>
</protein>
<name>A0ABN2LBG8_9MICO</name>
<reference evidence="3 4" key="1">
    <citation type="journal article" date="2019" name="Int. J. Syst. Evol. Microbiol.">
        <title>The Global Catalogue of Microorganisms (GCM) 10K type strain sequencing project: providing services to taxonomists for standard genome sequencing and annotation.</title>
        <authorList>
            <consortium name="The Broad Institute Genomics Platform"/>
            <consortium name="The Broad Institute Genome Sequencing Center for Infectious Disease"/>
            <person name="Wu L."/>
            <person name="Ma J."/>
        </authorList>
    </citation>
    <scope>NUCLEOTIDE SEQUENCE [LARGE SCALE GENOMIC DNA]</scope>
    <source>
        <strain evidence="3 4">JCM 14736</strain>
    </source>
</reference>
<dbReference type="Pfam" id="PF07883">
    <property type="entry name" value="Cupin_2"/>
    <property type="match status" value="1"/>
</dbReference>
<dbReference type="Gene3D" id="2.60.120.10">
    <property type="entry name" value="Jelly Rolls"/>
    <property type="match status" value="1"/>
</dbReference>
<proteinExistence type="predicted"/>
<dbReference type="RefSeq" id="WP_344029810.1">
    <property type="nucleotide sequence ID" value="NZ_BAAAOB010000001.1"/>
</dbReference>
<accession>A0ABN2LBG8</accession>
<dbReference type="Proteomes" id="UP001500851">
    <property type="component" value="Unassembled WGS sequence"/>
</dbReference>
<dbReference type="PANTHER" id="PTHR35848">
    <property type="entry name" value="OXALATE-BINDING PROTEIN"/>
    <property type="match status" value="1"/>
</dbReference>
<comment type="caution">
    <text evidence="3">The sequence shown here is derived from an EMBL/GenBank/DDBJ whole genome shotgun (WGS) entry which is preliminary data.</text>
</comment>
<evidence type="ECO:0000313" key="4">
    <source>
        <dbReference type="Proteomes" id="UP001500851"/>
    </source>
</evidence>
<dbReference type="InterPro" id="IPR014710">
    <property type="entry name" value="RmlC-like_jellyroll"/>
</dbReference>
<dbReference type="EMBL" id="BAAAOB010000001">
    <property type="protein sequence ID" value="GAA1782132.1"/>
    <property type="molecule type" value="Genomic_DNA"/>
</dbReference>
<evidence type="ECO:0000259" key="2">
    <source>
        <dbReference type="Pfam" id="PF07883"/>
    </source>
</evidence>
<dbReference type="SUPFAM" id="SSF51182">
    <property type="entry name" value="RmlC-like cupins"/>
    <property type="match status" value="1"/>
</dbReference>
<gene>
    <name evidence="3" type="ORF">GCM10009768_08840</name>
</gene>
<dbReference type="InterPro" id="IPR051610">
    <property type="entry name" value="GPI/OXD"/>
</dbReference>
<organism evidence="3 4">
    <name type="scientific">Leucobacter iarius</name>
    <dbReference type="NCBI Taxonomy" id="333963"/>
    <lineage>
        <taxon>Bacteria</taxon>
        <taxon>Bacillati</taxon>
        <taxon>Actinomycetota</taxon>
        <taxon>Actinomycetes</taxon>
        <taxon>Micrococcales</taxon>
        <taxon>Microbacteriaceae</taxon>
        <taxon>Leucobacter</taxon>
    </lineage>
</organism>
<sequence length="118" mass="12412">MTENPAAATLVAPEEIAFGTGGTRRFQGMDHGAGVSYFSIDYAPGRGTGLHWHPYAETWIVLEGEATFTVGDASIRGTAGDTVTGPPCMPHRFENSGSGPLRVIGIHASPVIIQTDLD</sequence>
<dbReference type="InterPro" id="IPR011051">
    <property type="entry name" value="RmlC_Cupin_sf"/>
</dbReference>
<keyword evidence="1" id="KW-0479">Metal-binding</keyword>
<keyword evidence="4" id="KW-1185">Reference proteome</keyword>
<evidence type="ECO:0000256" key="1">
    <source>
        <dbReference type="ARBA" id="ARBA00022723"/>
    </source>
</evidence>